<keyword evidence="7" id="KW-1185">Reference proteome</keyword>
<dbReference type="InterPro" id="IPR051685">
    <property type="entry name" value="Ycf3/AcsC/BcsC/TPR_MFPF"/>
</dbReference>
<dbReference type="Proteomes" id="UP000014541">
    <property type="component" value="Unassembled WGS sequence"/>
</dbReference>
<dbReference type="PROSITE" id="PS50005">
    <property type="entry name" value="TPR"/>
    <property type="match status" value="1"/>
</dbReference>
<protein>
    <submittedName>
        <fullName evidence="6">Uncharacterized protein</fullName>
    </submittedName>
</protein>
<dbReference type="STRING" id="1125699.HMPREF9194_00445"/>
<dbReference type="EMBL" id="ATFF01000002">
    <property type="protein sequence ID" value="EPF32446.1"/>
    <property type="molecule type" value="Genomic_DNA"/>
</dbReference>
<feature type="chain" id="PRO_5004511117" evidence="5">
    <location>
        <begin position="21"/>
        <end position="277"/>
    </location>
</feature>
<dbReference type="Pfam" id="PF13181">
    <property type="entry name" value="TPR_8"/>
    <property type="match status" value="1"/>
</dbReference>
<feature type="compositionally biased region" description="Low complexity" evidence="4">
    <location>
        <begin position="34"/>
        <end position="65"/>
    </location>
</feature>
<dbReference type="RefSeq" id="WP_016524743.1">
    <property type="nucleotide sequence ID" value="NZ_KE332518.1"/>
</dbReference>
<evidence type="ECO:0000256" key="2">
    <source>
        <dbReference type="ARBA" id="ARBA00022803"/>
    </source>
</evidence>
<dbReference type="eggNOG" id="COG0457">
    <property type="taxonomic scope" value="Bacteria"/>
</dbReference>
<evidence type="ECO:0000256" key="3">
    <source>
        <dbReference type="PROSITE-ProRule" id="PRU00339"/>
    </source>
</evidence>
<gene>
    <name evidence="6" type="ORF">HMPREF9194_00445</name>
</gene>
<dbReference type="InterPro" id="IPR019734">
    <property type="entry name" value="TPR_rpt"/>
</dbReference>
<dbReference type="Gene3D" id="1.25.40.10">
    <property type="entry name" value="Tetratricopeptide repeat domain"/>
    <property type="match status" value="2"/>
</dbReference>
<reference evidence="6 7" key="1">
    <citation type="submission" date="2013-04" db="EMBL/GenBank/DDBJ databases">
        <title>The Genome Sequence of Treponema maltophilum ATCC 51939.</title>
        <authorList>
            <consortium name="The Broad Institute Genomics Platform"/>
            <person name="Earl A."/>
            <person name="Ward D."/>
            <person name="Feldgarden M."/>
            <person name="Gevers D."/>
            <person name="Leonetti C."/>
            <person name="Blanton J.M."/>
            <person name="Dewhirst F.E."/>
            <person name="Izard J."/>
            <person name="Walker B."/>
            <person name="Young S."/>
            <person name="Zeng Q."/>
            <person name="Gargeya S."/>
            <person name="Fitzgerald M."/>
            <person name="Haas B."/>
            <person name="Abouelleil A."/>
            <person name="Allen A.W."/>
            <person name="Alvarado L."/>
            <person name="Arachchi H.M."/>
            <person name="Berlin A.M."/>
            <person name="Chapman S.B."/>
            <person name="Gainer-Dewar J."/>
            <person name="Goldberg J."/>
            <person name="Griggs A."/>
            <person name="Gujja S."/>
            <person name="Hansen M."/>
            <person name="Howarth C."/>
            <person name="Imamovic A."/>
            <person name="Ireland A."/>
            <person name="Larimer J."/>
            <person name="McCowan C."/>
            <person name="Murphy C."/>
            <person name="Pearson M."/>
            <person name="Poon T.W."/>
            <person name="Priest M."/>
            <person name="Roberts A."/>
            <person name="Saif S."/>
            <person name="Shea T."/>
            <person name="Sisk P."/>
            <person name="Sykes S."/>
            <person name="Wortman J."/>
            <person name="Nusbaum C."/>
            <person name="Birren B."/>
        </authorList>
    </citation>
    <scope>NUCLEOTIDE SEQUENCE [LARGE SCALE GENOMIC DNA]</scope>
    <source>
        <strain evidence="6 7">ATCC 51939</strain>
    </source>
</reference>
<dbReference type="PROSITE" id="PS51257">
    <property type="entry name" value="PROKAR_LIPOPROTEIN"/>
    <property type="match status" value="1"/>
</dbReference>
<keyword evidence="1" id="KW-0677">Repeat</keyword>
<feature type="compositionally biased region" description="Polar residues" evidence="4">
    <location>
        <begin position="80"/>
        <end position="92"/>
    </location>
</feature>
<feature type="repeat" description="TPR" evidence="3">
    <location>
        <begin position="230"/>
        <end position="263"/>
    </location>
</feature>
<organism evidence="6 7">
    <name type="scientific">Treponema maltophilum ATCC 51939</name>
    <dbReference type="NCBI Taxonomy" id="1125699"/>
    <lineage>
        <taxon>Bacteria</taxon>
        <taxon>Pseudomonadati</taxon>
        <taxon>Spirochaetota</taxon>
        <taxon>Spirochaetia</taxon>
        <taxon>Spirochaetales</taxon>
        <taxon>Treponemataceae</taxon>
        <taxon>Treponema</taxon>
    </lineage>
</organism>
<evidence type="ECO:0000313" key="6">
    <source>
        <dbReference type="EMBL" id="EPF32446.1"/>
    </source>
</evidence>
<keyword evidence="2 3" id="KW-0802">TPR repeat</keyword>
<evidence type="ECO:0000256" key="4">
    <source>
        <dbReference type="SAM" id="MobiDB-lite"/>
    </source>
</evidence>
<accession>S3K633</accession>
<feature type="region of interest" description="Disordered" evidence="4">
    <location>
        <begin position="29"/>
        <end position="94"/>
    </location>
</feature>
<feature type="signal peptide" evidence="5">
    <location>
        <begin position="1"/>
        <end position="20"/>
    </location>
</feature>
<dbReference type="HOGENOM" id="CLU_1008116_0_0_12"/>
<dbReference type="InterPro" id="IPR011990">
    <property type="entry name" value="TPR-like_helical_dom_sf"/>
</dbReference>
<evidence type="ECO:0000313" key="7">
    <source>
        <dbReference type="Proteomes" id="UP000014541"/>
    </source>
</evidence>
<evidence type="ECO:0000256" key="5">
    <source>
        <dbReference type="SAM" id="SignalP"/>
    </source>
</evidence>
<evidence type="ECO:0000256" key="1">
    <source>
        <dbReference type="ARBA" id="ARBA00022737"/>
    </source>
</evidence>
<comment type="caution">
    <text evidence="6">The sequence shown here is derived from an EMBL/GenBank/DDBJ whole genome shotgun (WGS) entry which is preliminary data.</text>
</comment>
<dbReference type="SUPFAM" id="SSF48452">
    <property type="entry name" value="TPR-like"/>
    <property type="match status" value="1"/>
</dbReference>
<dbReference type="PANTHER" id="PTHR44943:SF8">
    <property type="entry name" value="TPR REPEAT-CONTAINING PROTEIN MJ0263"/>
    <property type="match status" value="1"/>
</dbReference>
<dbReference type="AlphaFoldDB" id="S3K633"/>
<name>S3K633_TREMA</name>
<dbReference type="PANTHER" id="PTHR44943">
    <property type="entry name" value="CELLULOSE SYNTHASE OPERON PROTEIN C"/>
    <property type="match status" value="1"/>
</dbReference>
<keyword evidence="5" id="KW-0732">Signal</keyword>
<dbReference type="OrthoDB" id="358925at2"/>
<sequence length="277" mass="30665">MKKNTLYFILLCFIGAACFAQENPPANENTVQITPSAPASPTAPATVQPAPAAPTAPATVQNTPPVQTAPAAPSVPRTPAAQSTQNVQSAQRQRPDALKLYSAGRYSEAITVCEQEIAEKPGNVESYVVLCWSLVRNRQYSEAEYWALQGRQISRYDQRLVEVLGEAKYFLGQNREALALFQEYVSLVGEKGGRLGEAYYFMGEIYIRLARYNHADIALSQAVRTQSLYDYWWTRLGYAREMAGSFALALTAYEKALELNAGQADALRGRDRVRARL</sequence>
<proteinExistence type="predicted"/>
<dbReference type="SMART" id="SM00028">
    <property type="entry name" value="TPR"/>
    <property type="match status" value="2"/>
</dbReference>
<dbReference type="PATRIC" id="fig|1125699.3.peg.453"/>